<protein>
    <submittedName>
        <fullName evidence="1">Uncharacterized protein</fullName>
    </submittedName>
</protein>
<accession>A0A4P9VEC9</accession>
<reference evidence="1 2" key="1">
    <citation type="submission" date="2017-04" db="EMBL/GenBank/DDBJ databases">
        <title>Draft genome sequence of Zooshikella ganghwensis VG4 isolated from Red Sea sediments.</title>
        <authorList>
            <person name="Rehman Z."/>
            <person name="Alam I."/>
            <person name="Kamau A."/>
            <person name="Bajic V."/>
            <person name="Leiknes T."/>
        </authorList>
    </citation>
    <scope>NUCLEOTIDE SEQUENCE [LARGE SCALE GENOMIC DNA]</scope>
    <source>
        <strain evidence="1 2">VG4</strain>
    </source>
</reference>
<dbReference type="EMBL" id="NDXW01000009">
    <property type="protein sequence ID" value="RDH41418.1"/>
    <property type="molecule type" value="Genomic_DNA"/>
</dbReference>
<proteinExistence type="predicted"/>
<comment type="caution">
    <text evidence="1">The sequence shown here is derived from an EMBL/GenBank/DDBJ whole genome shotgun (WGS) entry which is preliminary data.</text>
</comment>
<dbReference type="AlphaFoldDB" id="A0A4P9VEC9"/>
<gene>
    <name evidence="1" type="ORF">B9G39_28590</name>
</gene>
<evidence type="ECO:0000313" key="2">
    <source>
        <dbReference type="Proteomes" id="UP000257039"/>
    </source>
</evidence>
<sequence>MLALSWFKETIEDSEVVPEPISLKTCSEFILPKWFNPSEELYAFLKQSWNKKYSGLFEGGKDDLESTVTSLLSFLGDNEEKYKSRCLLFCYVCCLATKDTVEAYAPKEVRHLKVLNYLEKALNQQSEIEGKAELDRFNELDYSPYSSGLTDSLQVYSHTVSCIFSEQTLENIQEIFLICCEDDAIAPGDYRPIFNWLLTKAYPAAYALRLPRFIFTRNTHMPEGWQYKQA</sequence>
<evidence type="ECO:0000313" key="1">
    <source>
        <dbReference type="EMBL" id="RDH41418.1"/>
    </source>
</evidence>
<keyword evidence="2" id="KW-1185">Reference proteome</keyword>
<organism evidence="1 2">
    <name type="scientific">Zooshikella ganghwensis</name>
    <dbReference type="NCBI Taxonomy" id="202772"/>
    <lineage>
        <taxon>Bacteria</taxon>
        <taxon>Pseudomonadati</taxon>
        <taxon>Pseudomonadota</taxon>
        <taxon>Gammaproteobacteria</taxon>
        <taxon>Oceanospirillales</taxon>
        <taxon>Zooshikellaceae</taxon>
        <taxon>Zooshikella</taxon>
    </lineage>
</organism>
<dbReference type="Proteomes" id="UP000257039">
    <property type="component" value="Unassembled WGS sequence"/>
</dbReference>
<name>A0A4P9VEC9_9GAMM</name>